<organism evidence="2">
    <name type="scientific">Porphyromonas phage phage025a_SJD11</name>
    <dbReference type="NCBI Taxonomy" id="3154115"/>
    <lineage>
        <taxon>Viruses</taxon>
        <taxon>Duplodnaviria</taxon>
        <taxon>Heunggongvirae</taxon>
        <taxon>Uroviricota</taxon>
        <taxon>Caudoviricetes</taxon>
        <taxon>Nixviridae</taxon>
        <taxon>Haasevirus</taxon>
        <taxon>Haasevirus pging00R</taxon>
    </lineage>
</organism>
<name>A0AAT9J8Z4_9CAUD</name>
<sequence length="58" mass="6609">MKASPPPCITSLDYSSNMITYRSEIFLSWVYFEMFCCLAAALIFLCYSLLIHFSSPGK</sequence>
<keyword evidence="1" id="KW-0812">Transmembrane</keyword>
<proteinExistence type="predicted"/>
<evidence type="ECO:0000256" key="1">
    <source>
        <dbReference type="SAM" id="Phobius"/>
    </source>
</evidence>
<accession>A0AAT9J8Z4</accession>
<protein>
    <submittedName>
        <fullName evidence="2">Uncharacterized protein</fullName>
    </submittedName>
</protein>
<reference evidence="2" key="1">
    <citation type="journal article" date="2023" name="Microbiome">
        <title>Phages are unrecognized players in the ecology of the oral pathogen Porphyromonas gingivalis.</title>
        <authorList>
            <person name="Matrishin C.B."/>
            <person name="Haase E.M."/>
            <person name="Dewhirst F.E."/>
            <person name="Mark Welch J.L."/>
            <person name="Miranda-Sanchez F."/>
            <person name="Chen T."/>
            <person name="MacFarland D.C."/>
            <person name="Kauffman K.M."/>
        </authorList>
    </citation>
    <scope>NUCLEOTIDE SEQUENCE</scope>
</reference>
<keyword evidence="1" id="KW-1133">Transmembrane helix</keyword>
<evidence type="ECO:0000313" key="2">
    <source>
        <dbReference type="EMBL" id="DBA55902.1"/>
    </source>
</evidence>
<feature type="transmembrane region" description="Helical" evidence="1">
    <location>
        <begin position="26"/>
        <end position="50"/>
    </location>
</feature>
<reference evidence="2" key="2">
    <citation type="submission" date="2024-05" db="EMBL/GenBank/DDBJ databases">
        <authorList>
            <person name="Matrishin C.B."/>
            <person name="Kauffman K.M."/>
        </authorList>
    </citation>
    <scope>NUCLEOTIDE SEQUENCE</scope>
</reference>
<keyword evidence="1" id="KW-0472">Membrane</keyword>
<dbReference type="EMBL" id="BK068106">
    <property type="protein sequence ID" value="DBA55902.1"/>
    <property type="molecule type" value="Genomic_DNA"/>
</dbReference>